<dbReference type="PANTHER" id="PTHR10859">
    <property type="entry name" value="GLYCOSYL TRANSFERASE"/>
    <property type="match status" value="1"/>
</dbReference>
<reference evidence="3 4" key="1">
    <citation type="submission" date="2023-09" db="EMBL/GenBank/DDBJ databases">
        <title>Complete genome of Streptomyces roseicoloratus T14.</title>
        <authorList>
            <person name="Bashizi T."/>
            <person name="Kim M.-J."/>
            <person name="Lee G."/>
            <person name="Tagele S.B."/>
            <person name="Shin J.-H."/>
        </authorList>
    </citation>
    <scope>NUCLEOTIDE SEQUENCE [LARGE SCALE GENOMIC DNA]</scope>
    <source>
        <strain evidence="3 4">T14</strain>
    </source>
</reference>
<dbReference type="PANTHER" id="PTHR10859:SF91">
    <property type="entry name" value="DOLICHYL-PHOSPHATE BETA-GLUCOSYLTRANSFERASE"/>
    <property type="match status" value="1"/>
</dbReference>
<evidence type="ECO:0000259" key="2">
    <source>
        <dbReference type="Pfam" id="PF00535"/>
    </source>
</evidence>
<dbReference type="Gene3D" id="3.90.550.10">
    <property type="entry name" value="Spore Coat Polysaccharide Biosynthesis Protein SpsA, Chain A"/>
    <property type="match status" value="1"/>
</dbReference>
<accession>A0ABY9S1R5</accession>
<keyword evidence="3" id="KW-0808">Transferase</keyword>
<dbReference type="InterPro" id="IPR001173">
    <property type="entry name" value="Glyco_trans_2-like"/>
</dbReference>
<dbReference type="RefSeq" id="WP_309549871.1">
    <property type="nucleotide sequence ID" value="NZ_CP133762.1"/>
</dbReference>
<dbReference type="InterPro" id="IPR029044">
    <property type="entry name" value="Nucleotide-diphossugar_trans"/>
</dbReference>
<feature type="region of interest" description="Disordered" evidence="1">
    <location>
        <begin position="138"/>
        <end position="159"/>
    </location>
</feature>
<dbReference type="GO" id="GO:0016757">
    <property type="term" value="F:glycosyltransferase activity"/>
    <property type="evidence" value="ECO:0007669"/>
    <property type="project" value="UniProtKB-KW"/>
</dbReference>
<dbReference type="Proteomes" id="UP001250858">
    <property type="component" value="Chromosome"/>
</dbReference>
<keyword evidence="3" id="KW-0328">Glycosyltransferase</keyword>
<dbReference type="EMBL" id="CP133762">
    <property type="protein sequence ID" value="WMX48370.1"/>
    <property type="molecule type" value="Genomic_DNA"/>
</dbReference>
<name>A0ABY9S1R5_9ACTN</name>
<evidence type="ECO:0000313" key="3">
    <source>
        <dbReference type="EMBL" id="WMX48370.1"/>
    </source>
</evidence>
<proteinExistence type="predicted"/>
<sequence>MTAVPAHAREPRSPNRPAVEFELIVPVFGERERLPATVARTLRFLARRSWSSAVVVVDDHSVDGAPDCLDRFAASALGRAVGLHVIGRGERGKGAAVRRGIATSSARFVGFADADNARRIEALDPALALLRAGHGAVVASSDPPGARQPVRRDATRRRGGAPYRALAPLTLPEIADTRGRFTCFPGPLAREIVRDCHIDGFAFDVELLAHVVEAGHDVVEVPAAWTDQAGGMSPARRDGLRSLTGPPGNPSVG</sequence>
<keyword evidence="4" id="KW-1185">Reference proteome</keyword>
<protein>
    <submittedName>
        <fullName evidence="3">Glycosyltransferase</fullName>
        <ecNumber evidence="3">2.4.-.-</ecNumber>
    </submittedName>
</protein>
<evidence type="ECO:0000313" key="4">
    <source>
        <dbReference type="Proteomes" id="UP001250858"/>
    </source>
</evidence>
<evidence type="ECO:0000256" key="1">
    <source>
        <dbReference type="SAM" id="MobiDB-lite"/>
    </source>
</evidence>
<dbReference type="SUPFAM" id="SSF53448">
    <property type="entry name" value="Nucleotide-diphospho-sugar transferases"/>
    <property type="match status" value="1"/>
</dbReference>
<dbReference type="EC" id="2.4.-.-" evidence="3"/>
<feature type="domain" description="Glycosyltransferase 2-like" evidence="2">
    <location>
        <begin position="23"/>
        <end position="156"/>
    </location>
</feature>
<dbReference type="Pfam" id="PF00535">
    <property type="entry name" value="Glycos_transf_2"/>
    <property type="match status" value="1"/>
</dbReference>
<feature type="region of interest" description="Disordered" evidence="1">
    <location>
        <begin position="228"/>
        <end position="253"/>
    </location>
</feature>
<gene>
    <name evidence="3" type="ORF">RGF97_31175</name>
</gene>
<organism evidence="3 4">
    <name type="scientific">Streptomyces roseicoloratus</name>
    <dbReference type="NCBI Taxonomy" id="2508722"/>
    <lineage>
        <taxon>Bacteria</taxon>
        <taxon>Bacillati</taxon>
        <taxon>Actinomycetota</taxon>
        <taxon>Actinomycetes</taxon>
        <taxon>Kitasatosporales</taxon>
        <taxon>Streptomycetaceae</taxon>
        <taxon>Streptomyces</taxon>
    </lineage>
</organism>